<dbReference type="Proteomes" id="UP000604825">
    <property type="component" value="Unassembled WGS sequence"/>
</dbReference>
<feature type="transmembrane region" description="Helical" evidence="3">
    <location>
        <begin position="149"/>
        <end position="170"/>
    </location>
</feature>
<dbReference type="PANTHER" id="PTHR10666">
    <property type="entry name" value="UBIQUITIN"/>
    <property type="match status" value="1"/>
</dbReference>
<dbReference type="OrthoDB" id="1649877at2759"/>
<evidence type="ECO:0000259" key="4">
    <source>
        <dbReference type="PROSITE" id="PS50053"/>
    </source>
</evidence>
<dbReference type="Pfam" id="PF00240">
    <property type="entry name" value="ubiquitin"/>
    <property type="match status" value="1"/>
</dbReference>
<keyword evidence="3" id="KW-0812">Transmembrane</keyword>
<evidence type="ECO:0000313" key="5">
    <source>
        <dbReference type="EMBL" id="CAD6246926.1"/>
    </source>
</evidence>
<proteinExistence type="inferred from homology"/>
<evidence type="ECO:0000256" key="1">
    <source>
        <dbReference type="ARBA" id="ARBA00008430"/>
    </source>
</evidence>
<dbReference type="SUPFAM" id="SSF54236">
    <property type="entry name" value="Ubiquitin-like"/>
    <property type="match status" value="1"/>
</dbReference>
<keyword evidence="3" id="KW-1133">Transmembrane helix</keyword>
<dbReference type="InterPro" id="IPR000626">
    <property type="entry name" value="Ubiquitin-like_dom"/>
</dbReference>
<keyword evidence="3" id="KW-0472">Membrane</keyword>
<dbReference type="PROSITE" id="PS50053">
    <property type="entry name" value="UBIQUITIN_2"/>
    <property type="match status" value="1"/>
</dbReference>
<gene>
    <name evidence="5" type="ORF">NCGR_LOCUS31158</name>
</gene>
<organism evidence="5 6">
    <name type="scientific">Miscanthus lutarioriparius</name>
    <dbReference type="NCBI Taxonomy" id="422564"/>
    <lineage>
        <taxon>Eukaryota</taxon>
        <taxon>Viridiplantae</taxon>
        <taxon>Streptophyta</taxon>
        <taxon>Embryophyta</taxon>
        <taxon>Tracheophyta</taxon>
        <taxon>Spermatophyta</taxon>
        <taxon>Magnoliopsida</taxon>
        <taxon>Liliopsida</taxon>
        <taxon>Poales</taxon>
        <taxon>Poaceae</taxon>
        <taxon>PACMAD clade</taxon>
        <taxon>Panicoideae</taxon>
        <taxon>Andropogonodae</taxon>
        <taxon>Andropogoneae</taxon>
        <taxon>Saccharinae</taxon>
        <taxon>Miscanthus</taxon>
    </lineage>
</organism>
<keyword evidence="2" id="KW-1017">Isopeptide bond</keyword>
<dbReference type="SMART" id="SM00213">
    <property type="entry name" value="UBQ"/>
    <property type="match status" value="1"/>
</dbReference>
<dbReference type="InterPro" id="IPR019956">
    <property type="entry name" value="Ubiquitin_dom"/>
</dbReference>
<protein>
    <recommendedName>
        <fullName evidence="4">Ubiquitin-like domain-containing protein</fullName>
    </recommendedName>
</protein>
<dbReference type="InterPro" id="IPR029071">
    <property type="entry name" value="Ubiquitin-like_domsf"/>
</dbReference>
<comment type="similarity">
    <text evidence="1">Belongs to the ubiquitin family.</text>
</comment>
<dbReference type="PRINTS" id="PR00348">
    <property type="entry name" value="UBIQUITIN"/>
</dbReference>
<keyword evidence="6" id="KW-1185">Reference proteome</keyword>
<dbReference type="GO" id="GO:0003729">
    <property type="term" value="F:mRNA binding"/>
    <property type="evidence" value="ECO:0007669"/>
    <property type="project" value="UniProtKB-ARBA"/>
</dbReference>
<dbReference type="Gene3D" id="3.10.20.90">
    <property type="entry name" value="Phosphatidylinositol 3-kinase Catalytic Subunit, Chain A, domain 1"/>
    <property type="match status" value="1"/>
</dbReference>
<feature type="domain" description="Ubiquitin-like" evidence="4">
    <location>
        <begin position="7"/>
        <end position="82"/>
    </location>
</feature>
<evidence type="ECO:0000256" key="2">
    <source>
        <dbReference type="ARBA" id="ARBA00022499"/>
    </source>
</evidence>
<accession>A0A811PSP1</accession>
<evidence type="ECO:0000313" key="6">
    <source>
        <dbReference type="Proteomes" id="UP000604825"/>
    </source>
</evidence>
<name>A0A811PSP1_9POAL</name>
<dbReference type="EMBL" id="CAJGYO010000007">
    <property type="protein sequence ID" value="CAD6246926.1"/>
    <property type="molecule type" value="Genomic_DNA"/>
</dbReference>
<feature type="transmembrane region" description="Helical" evidence="3">
    <location>
        <begin position="124"/>
        <end position="143"/>
    </location>
</feature>
<reference evidence="5" key="1">
    <citation type="submission" date="2020-10" db="EMBL/GenBank/DDBJ databases">
        <authorList>
            <person name="Han B."/>
            <person name="Lu T."/>
            <person name="Zhao Q."/>
            <person name="Huang X."/>
            <person name="Zhao Y."/>
        </authorList>
    </citation>
    <scope>NUCLEOTIDE SEQUENCE</scope>
</reference>
<evidence type="ECO:0000256" key="3">
    <source>
        <dbReference type="SAM" id="Phobius"/>
    </source>
</evidence>
<dbReference type="FunFam" id="3.10.20.90:FF:000009">
    <property type="entry name" value="Ubiquitin-60S ribosomal protein"/>
    <property type="match status" value="1"/>
</dbReference>
<dbReference type="AlphaFoldDB" id="A0A811PSP1"/>
<comment type="caution">
    <text evidence="5">The sequence shown here is derived from an EMBL/GenBank/DDBJ whole genome shotgun (WGS) entry which is preliminary data.</text>
</comment>
<sequence length="175" mass="18561">MPMVATMQIFVKTLTNKTITLEVASSDTIDNVKVKIQDREGILPDQQRLIFAGKQLKVGRTLADYNIQEESTLHLALHLHGVRHIARNSIPEAVADEDGNGVVGMVGQDGVPGAQRLRMRREGLRVLGVAVASLAVTGLLAAGEATPPATGVALLMVLIGGLSLATIPALRGRNM</sequence>
<dbReference type="InterPro" id="IPR050158">
    <property type="entry name" value="Ubiquitin_ubiquitin-like"/>
</dbReference>